<evidence type="ECO:0000256" key="1">
    <source>
        <dbReference type="SAM" id="MobiDB-lite"/>
    </source>
</evidence>
<reference evidence="2" key="1">
    <citation type="submission" date="2024-06" db="EMBL/GenBank/DDBJ databases">
        <authorList>
            <person name="Li S."/>
        </authorList>
    </citation>
    <scope>NUCLEOTIDE SEQUENCE</scope>
    <source>
        <strain evidence="2">SR10</strain>
    </source>
</reference>
<dbReference type="AlphaFoldDB" id="A0AAU8MZV8"/>
<name>A0AAU8MZV8_9GAMM</name>
<organism evidence="2">
    <name type="scientific">Lysobacter firmicutimachus</name>
    <dbReference type="NCBI Taxonomy" id="1792846"/>
    <lineage>
        <taxon>Bacteria</taxon>
        <taxon>Pseudomonadati</taxon>
        <taxon>Pseudomonadota</taxon>
        <taxon>Gammaproteobacteria</taxon>
        <taxon>Lysobacterales</taxon>
        <taxon>Lysobacteraceae</taxon>
        <taxon>Lysobacter</taxon>
    </lineage>
</organism>
<gene>
    <name evidence="2" type="ORF">ABU614_08325</name>
</gene>
<dbReference type="Pfam" id="PF14114">
    <property type="entry name" value="DUF4286"/>
    <property type="match status" value="1"/>
</dbReference>
<sequence length="119" mass="13184">MADRDATTGAGEADASRAETTYEVSLEVDAAIEAEYLAWLRAHIDEICALPGFLGARLHRVEDPAPAAGRFGLCVQYRLRDRAALDDYLREHAPRLRGDGLARFGGRFDASRRILRRLA</sequence>
<protein>
    <submittedName>
        <fullName evidence="2">DUF4286 family protein</fullName>
    </submittedName>
</protein>
<dbReference type="InterPro" id="IPR025563">
    <property type="entry name" value="DUF4286"/>
</dbReference>
<feature type="region of interest" description="Disordered" evidence="1">
    <location>
        <begin position="1"/>
        <end position="20"/>
    </location>
</feature>
<proteinExistence type="predicted"/>
<evidence type="ECO:0000313" key="2">
    <source>
        <dbReference type="EMBL" id="XCO76777.1"/>
    </source>
</evidence>
<dbReference type="RefSeq" id="WP_363800001.1">
    <property type="nucleotide sequence ID" value="NZ_CP159925.1"/>
</dbReference>
<dbReference type="InterPro" id="IPR011008">
    <property type="entry name" value="Dimeric_a/b-barrel"/>
</dbReference>
<dbReference type="EMBL" id="CP159925">
    <property type="protein sequence ID" value="XCO76777.1"/>
    <property type="molecule type" value="Genomic_DNA"/>
</dbReference>
<dbReference type="SUPFAM" id="SSF54909">
    <property type="entry name" value="Dimeric alpha+beta barrel"/>
    <property type="match status" value="1"/>
</dbReference>
<accession>A0AAU8MZV8</accession>